<evidence type="ECO:0000256" key="3">
    <source>
        <dbReference type="ARBA" id="ARBA00022833"/>
    </source>
</evidence>
<dbReference type="AlphaFoldDB" id="E4YHE5"/>
<dbReference type="PANTHER" id="PTHR16047">
    <property type="entry name" value="RFWD3 PROTEIN"/>
    <property type="match status" value="1"/>
</dbReference>
<evidence type="ECO:0000313" key="6">
    <source>
        <dbReference type="EMBL" id="CBY34919.1"/>
    </source>
</evidence>
<dbReference type="PROSITE" id="PS50089">
    <property type="entry name" value="ZF_RING_2"/>
    <property type="match status" value="1"/>
</dbReference>
<name>E4YHE5_OIKDI</name>
<dbReference type="SMART" id="SM00184">
    <property type="entry name" value="RING"/>
    <property type="match status" value="1"/>
</dbReference>
<dbReference type="SUPFAM" id="SSF57850">
    <property type="entry name" value="RING/U-box"/>
    <property type="match status" value="1"/>
</dbReference>
<dbReference type="InterPro" id="IPR001841">
    <property type="entry name" value="Znf_RING"/>
</dbReference>
<dbReference type="InterPro" id="IPR037381">
    <property type="entry name" value="RFWD3"/>
</dbReference>
<evidence type="ECO:0000259" key="5">
    <source>
        <dbReference type="PROSITE" id="PS50089"/>
    </source>
</evidence>
<dbReference type="GO" id="GO:0004842">
    <property type="term" value="F:ubiquitin-protein transferase activity"/>
    <property type="evidence" value="ECO:0007669"/>
    <property type="project" value="InterPro"/>
</dbReference>
<protein>
    <recommendedName>
        <fullName evidence="5">RING-type domain-containing protein</fullName>
    </recommendedName>
</protein>
<reference evidence="6" key="1">
    <citation type="journal article" date="2010" name="Science">
        <title>Plasticity of animal genome architecture unmasked by rapid evolution of a pelagic tunicate.</title>
        <authorList>
            <person name="Denoeud F."/>
            <person name="Henriet S."/>
            <person name="Mungpakdee S."/>
            <person name="Aury J.M."/>
            <person name="Da Silva C."/>
            <person name="Brinkmann H."/>
            <person name="Mikhaleva J."/>
            <person name="Olsen L.C."/>
            <person name="Jubin C."/>
            <person name="Canestro C."/>
            <person name="Bouquet J.M."/>
            <person name="Danks G."/>
            <person name="Poulain J."/>
            <person name="Campsteijn C."/>
            <person name="Adamski M."/>
            <person name="Cross I."/>
            <person name="Yadetie F."/>
            <person name="Muffato M."/>
            <person name="Louis A."/>
            <person name="Butcher S."/>
            <person name="Tsagkogeorga G."/>
            <person name="Konrad A."/>
            <person name="Singh S."/>
            <person name="Jensen M.F."/>
            <person name="Cong E.H."/>
            <person name="Eikeseth-Otteraa H."/>
            <person name="Noel B."/>
            <person name="Anthouard V."/>
            <person name="Porcel B.M."/>
            <person name="Kachouri-Lafond R."/>
            <person name="Nishino A."/>
            <person name="Ugolini M."/>
            <person name="Chourrout P."/>
            <person name="Nishida H."/>
            <person name="Aasland R."/>
            <person name="Huzurbazar S."/>
            <person name="Westhof E."/>
            <person name="Delsuc F."/>
            <person name="Lehrach H."/>
            <person name="Reinhardt R."/>
            <person name="Weissenbach J."/>
            <person name="Roy S.W."/>
            <person name="Artiguenave F."/>
            <person name="Postlethwait J.H."/>
            <person name="Manak J.R."/>
            <person name="Thompson E.M."/>
            <person name="Jaillon O."/>
            <person name="Du Pasquier L."/>
            <person name="Boudinot P."/>
            <person name="Liberles D.A."/>
            <person name="Volff J.N."/>
            <person name="Philippe H."/>
            <person name="Lenhard B."/>
            <person name="Roest Crollius H."/>
            <person name="Wincker P."/>
            <person name="Chourrout D."/>
        </authorList>
    </citation>
    <scope>NUCLEOTIDE SEQUENCE [LARGE SCALE GENOMIC DNA]</scope>
</reference>
<organism evidence="6">
    <name type="scientific">Oikopleura dioica</name>
    <name type="common">Tunicate</name>
    <dbReference type="NCBI Taxonomy" id="34765"/>
    <lineage>
        <taxon>Eukaryota</taxon>
        <taxon>Metazoa</taxon>
        <taxon>Chordata</taxon>
        <taxon>Tunicata</taxon>
        <taxon>Appendicularia</taxon>
        <taxon>Copelata</taxon>
        <taxon>Oikopleuridae</taxon>
        <taxon>Oikopleura</taxon>
    </lineage>
</organism>
<dbReference type="GO" id="GO:0016567">
    <property type="term" value="P:protein ubiquitination"/>
    <property type="evidence" value="ECO:0007669"/>
    <property type="project" value="InterPro"/>
</dbReference>
<evidence type="ECO:0000256" key="1">
    <source>
        <dbReference type="ARBA" id="ARBA00022723"/>
    </source>
</evidence>
<keyword evidence="3" id="KW-0862">Zinc</keyword>
<gene>
    <name evidence="6" type="ORF">GSOID_T00024957001</name>
</gene>
<dbReference type="GO" id="GO:0005634">
    <property type="term" value="C:nucleus"/>
    <property type="evidence" value="ECO:0007669"/>
    <property type="project" value="InterPro"/>
</dbReference>
<evidence type="ECO:0000256" key="2">
    <source>
        <dbReference type="ARBA" id="ARBA00022771"/>
    </source>
</evidence>
<proteinExistence type="predicted"/>
<keyword evidence="2 4" id="KW-0863">Zinc-finger</keyword>
<accession>E4YHE5</accession>
<dbReference type="InterPro" id="IPR013083">
    <property type="entry name" value="Znf_RING/FYVE/PHD"/>
</dbReference>
<dbReference type="EMBL" id="FN654560">
    <property type="protein sequence ID" value="CBY34919.1"/>
    <property type="molecule type" value="Genomic_DNA"/>
</dbReference>
<dbReference type="Proteomes" id="UP000011014">
    <property type="component" value="Unassembled WGS sequence"/>
</dbReference>
<dbReference type="GO" id="GO:0036297">
    <property type="term" value="P:interstrand cross-link repair"/>
    <property type="evidence" value="ECO:0007669"/>
    <property type="project" value="InterPro"/>
</dbReference>
<keyword evidence="1" id="KW-0479">Metal-binding</keyword>
<dbReference type="Gene3D" id="3.30.40.10">
    <property type="entry name" value="Zinc/RING finger domain, C3HC4 (zinc finger)"/>
    <property type="match status" value="1"/>
</dbReference>
<feature type="domain" description="RING-type" evidence="5">
    <location>
        <begin position="140"/>
        <end position="183"/>
    </location>
</feature>
<evidence type="ECO:0000256" key="4">
    <source>
        <dbReference type="PROSITE-ProRule" id="PRU00175"/>
    </source>
</evidence>
<dbReference type="Pfam" id="PF13639">
    <property type="entry name" value="zf-RING_2"/>
    <property type="match status" value="1"/>
</dbReference>
<dbReference type="PANTHER" id="PTHR16047:SF7">
    <property type="entry name" value="E3 UBIQUITIN-PROTEIN LIGASE RFWD3"/>
    <property type="match status" value="1"/>
</dbReference>
<dbReference type="GO" id="GO:0008270">
    <property type="term" value="F:zinc ion binding"/>
    <property type="evidence" value="ECO:0007669"/>
    <property type="project" value="UniProtKB-KW"/>
</dbReference>
<sequence length="196" mass="22459">MSVVEEDAQFIKDFNEFFDDKFKIDLVIASIKNKISREVDDTNKNVSKERGEISRKEETIEVLKKGVEFLIAERDSEKTSIAYTKWSNENIDAVESAITSIKTKIDADFRKIQSIKEKLLSLKETKLLSDVVCNEIIPSCSICFERYDKMDHSESALTVCGHKFGKSCIEKSFEKKKNCPNCDKAFEKANILVTYD</sequence>